<reference evidence="1 2" key="1">
    <citation type="submission" date="2020-07" db="EMBL/GenBank/DDBJ databases">
        <title>Sequencing the genomes of 1000 actinobacteria strains.</title>
        <authorList>
            <person name="Klenk H.-P."/>
        </authorList>
    </citation>
    <scope>NUCLEOTIDE SEQUENCE [LARGE SCALE GENOMIC DNA]</scope>
    <source>
        <strain evidence="1 2">DSM 19082</strain>
    </source>
</reference>
<comment type="caution">
    <text evidence="1">The sequence shown here is derived from an EMBL/GenBank/DDBJ whole genome shotgun (WGS) entry which is preliminary data.</text>
</comment>
<dbReference type="AlphaFoldDB" id="A0A852RKS5"/>
<organism evidence="1 2">
    <name type="scientific">Nocardioides kongjuensis</name>
    <dbReference type="NCBI Taxonomy" id="349522"/>
    <lineage>
        <taxon>Bacteria</taxon>
        <taxon>Bacillati</taxon>
        <taxon>Actinomycetota</taxon>
        <taxon>Actinomycetes</taxon>
        <taxon>Propionibacteriales</taxon>
        <taxon>Nocardioidaceae</taxon>
        <taxon>Nocardioides</taxon>
    </lineage>
</organism>
<gene>
    <name evidence="1" type="ORF">BJ958_002755</name>
</gene>
<dbReference type="Proteomes" id="UP000582231">
    <property type="component" value="Unassembled WGS sequence"/>
</dbReference>
<proteinExistence type="predicted"/>
<name>A0A852RKS5_9ACTN</name>
<evidence type="ECO:0000313" key="1">
    <source>
        <dbReference type="EMBL" id="NYD31209.1"/>
    </source>
</evidence>
<accession>A0A852RKS5</accession>
<dbReference type="RefSeq" id="WP_179727360.1">
    <property type="nucleotide sequence ID" value="NZ_BAABEF010000001.1"/>
</dbReference>
<dbReference type="EMBL" id="JACCBF010000001">
    <property type="protein sequence ID" value="NYD31209.1"/>
    <property type="molecule type" value="Genomic_DNA"/>
</dbReference>
<evidence type="ECO:0000313" key="2">
    <source>
        <dbReference type="Proteomes" id="UP000582231"/>
    </source>
</evidence>
<protein>
    <submittedName>
        <fullName evidence="1">Uncharacterized protein</fullName>
    </submittedName>
</protein>
<sequence length="149" mass="16472">MNATTTITVTVPTERLSDVYGYVATLFATSAPEGSSEDATVPSAELTYDDVKDAYLGGTNNQPWKDLLLELSLHPGEEVFWPDLCEAVGYNRKVMSGVIGAGERRTKDKRPYSKRYAGDDTYFLMSTEVAKMIQQVATMEKESTPDIED</sequence>
<keyword evidence="2" id="KW-1185">Reference proteome</keyword>